<organism evidence="5 6">
    <name type="scientific">Phanerochaete sordida</name>
    <dbReference type="NCBI Taxonomy" id="48140"/>
    <lineage>
        <taxon>Eukaryota</taxon>
        <taxon>Fungi</taxon>
        <taxon>Dikarya</taxon>
        <taxon>Basidiomycota</taxon>
        <taxon>Agaricomycotina</taxon>
        <taxon>Agaricomycetes</taxon>
        <taxon>Polyporales</taxon>
        <taxon>Phanerochaetaceae</taxon>
        <taxon>Phanerochaete</taxon>
    </lineage>
</organism>
<dbReference type="Proteomes" id="UP000703269">
    <property type="component" value="Unassembled WGS sequence"/>
</dbReference>
<keyword evidence="6" id="KW-1185">Reference proteome</keyword>
<comment type="similarity">
    <text evidence="2">Belongs to the PAF1 family.</text>
</comment>
<dbReference type="GO" id="GO:0000993">
    <property type="term" value="F:RNA polymerase II complex binding"/>
    <property type="evidence" value="ECO:0007669"/>
    <property type="project" value="TreeGrafter"/>
</dbReference>
<gene>
    <name evidence="5" type="ORF">PsYK624_064400</name>
</gene>
<feature type="compositionally biased region" description="Acidic residues" evidence="4">
    <location>
        <begin position="345"/>
        <end position="359"/>
    </location>
</feature>
<dbReference type="PANTHER" id="PTHR23188">
    <property type="entry name" value="RNA POLYMERASE II-ASSOCIATED FACTOR 1 HOMOLOG"/>
    <property type="match status" value="1"/>
</dbReference>
<evidence type="ECO:0000256" key="1">
    <source>
        <dbReference type="ARBA" id="ARBA00004123"/>
    </source>
</evidence>
<protein>
    <submittedName>
        <fullName evidence="5">RNA polymerase II-associated protein</fullName>
    </submittedName>
</protein>
<keyword evidence="3" id="KW-0539">Nucleus</keyword>
<comment type="subcellular location">
    <subcellularLocation>
        <location evidence="1">Nucleus</location>
    </subcellularLocation>
</comment>
<evidence type="ECO:0000256" key="3">
    <source>
        <dbReference type="ARBA" id="ARBA00023242"/>
    </source>
</evidence>
<reference evidence="5 6" key="1">
    <citation type="submission" date="2021-08" db="EMBL/GenBank/DDBJ databases">
        <title>Draft Genome Sequence of Phanerochaete sordida strain YK-624.</title>
        <authorList>
            <person name="Mori T."/>
            <person name="Dohra H."/>
            <person name="Suzuki T."/>
            <person name="Kawagishi H."/>
            <person name="Hirai H."/>
        </authorList>
    </citation>
    <scope>NUCLEOTIDE SEQUENCE [LARGE SCALE GENOMIC DNA]</scope>
    <source>
        <strain evidence="5 6">YK-624</strain>
    </source>
</reference>
<proteinExistence type="inferred from homology"/>
<dbReference type="OrthoDB" id="10260285at2759"/>
<dbReference type="GO" id="GO:0016593">
    <property type="term" value="C:Cdc73/Paf1 complex"/>
    <property type="evidence" value="ECO:0007669"/>
    <property type="project" value="InterPro"/>
</dbReference>
<feature type="region of interest" description="Disordered" evidence="4">
    <location>
        <begin position="319"/>
        <end position="380"/>
    </location>
</feature>
<dbReference type="EMBL" id="BPQB01000016">
    <property type="protein sequence ID" value="GJE90311.1"/>
    <property type="molecule type" value="Genomic_DNA"/>
</dbReference>
<dbReference type="GO" id="GO:0006368">
    <property type="term" value="P:transcription elongation by RNA polymerase II"/>
    <property type="evidence" value="ECO:0007669"/>
    <property type="project" value="InterPro"/>
</dbReference>
<accession>A0A9P3LCA6</accession>
<dbReference type="InterPro" id="IPR007133">
    <property type="entry name" value="RNA_pol_II-assoc_Paf1"/>
</dbReference>
<evidence type="ECO:0000313" key="6">
    <source>
        <dbReference type="Proteomes" id="UP000703269"/>
    </source>
</evidence>
<dbReference type="GO" id="GO:0003682">
    <property type="term" value="F:chromatin binding"/>
    <property type="evidence" value="ECO:0007669"/>
    <property type="project" value="TreeGrafter"/>
</dbReference>
<feature type="compositionally biased region" description="Basic and acidic residues" evidence="4">
    <location>
        <begin position="323"/>
        <end position="335"/>
    </location>
</feature>
<dbReference type="AlphaFoldDB" id="A0A9P3LCA6"/>
<evidence type="ECO:0000256" key="4">
    <source>
        <dbReference type="SAM" id="MobiDB-lite"/>
    </source>
</evidence>
<dbReference type="Pfam" id="PF03985">
    <property type="entry name" value="Paf1"/>
    <property type="match status" value="1"/>
</dbReference>
<name>A0A9P3LCA6_9APHY</name>
<evidence type="ECO:0000256" key="2">
    <source>
        <dbReference type="ARBA" id="ARBA00007560"/>
    </source>
</evidence>
<evidence type="ECO:0000313" key="5">
    <source>
        <dbReference type="EMBL" id="GJE90311.1"/>
    </source>
</evidence>
<comment type="caution">
    <text evidence="5">The sequence shown here is derived from an EMBL/GenBank/DDBJ whole genome shotgun (WGS) entry which is preliminary data.</text>
</comment>
<sequence length="380" mass="42881">MIVDAECGMPLDLGKWECLWEQDADDSELNPDPNNLPVLDPKDQFLLLDPSASFGTHANHAASGSGTSTPSQHVTWLRKTEYLSRDSSYRQSPHGEQRPVAEAPIDVSRGAQIRDIEASFGAANDNFDLSTLKHPNKPNVTAVDSYEVLPDANIWANAYDLFRFSERPGDKPRPPDEDDPRLDCAVLRPMESEGDHFLAYYLTKDDDTAVDFKRTRLERPVNGVQDEDPTTFHFVRDYEVVKVEQEVSNELLLVLDDGQRNVKEELIPESEVMPSQPRAKGAYYKNIERKMLLKKKRINSYDQDTKKWHMIKVQHIRMDDDEAKEREEAEAEVKDPNYLLSAMDADAEGEVADAEGEVDTGDHEQAGGEEPIDPLDVLGD</sequence>
<dbReference type="PANTHER" id="PTHR23188:SF12">
    <property type="entry name" value="RNA POLYMERASE II-ASSOCIATED FACTOR 1 HOMOLOG"/>
    <property type="match status" value="1"/>
</dbReference>